<feature type="domain" description="C2H2-type" evidence="2">
    <location>
        <begin position="421"/>
        <end position="446"/>
    </location>
</feature>
<dbReference type="GO" id="GO:0006357">
    <property type="term" value="P:regulation of transcription by RNA polymerase II"/>
    <property type="evidence" value="ECO:0007669"/>
    <property type="project" value="TreeGrafter"/>
</dbReference>
<protein>
    <submittedName>
        <fullName evidence="3">Metallothionein expression activator</fullName>
    </submittedName>
</protein>
<gene>
    <name evidence="3" type="ORF">QBC38DRAFT_409220</name>
</gene>
<feature type="compositionally biased region" description="Polar residues" evidence="1">
    <location>
        <begin position="385"/>
        <end position="404"/>
    </location>
</feature>
<dbReference type="EMBL" id="MU865296">
    <property type="protein sequence ID" value="KAK4230909.1"/>
    <property type="molecule type" value="Genomic_DNA"/>
</dbReference>
<feature type="compositionally biased region" description="Polar residues" evidence="1">
    <location>
        <begin position="253"/>
        <end position="277"/>
    </location>
</feature>
<dbReference type="InterPro" id="IPR036236">
    <property type="entry name" value="Znf_C2H2_sf"/>
</dbReference>
<dbReference type="Gene3D" id="3.30.160.60">
    <property type="entry name" value="Classic Zinc Finger"/>
    <property type="match status" value="1"/>
</dbReference>
<dbReference type="Proteomes" id="UP001301958">
    <property type="component" value="Unassembled WGS sequence"/>
</dbReference>
<evidence type="ECO:0000313" key="3">
    <source>
        <dbReference type="EMBL" id="KAK4230909.1"/>
    </source>
</evidence>
<feature type="region of interest" description="Disordered" evidence="1">
    <location>
        <begin position="247"/>
        <end position="277"/>
    </location>
</feature>
<feature type="region of interest" description="Disordered" evidence="1">
    <location>
        <begin position="507"/>
        <end position="544"/>
    </location>
</feature>
<feature type="region of interest" description="Disordered" evidence="1">
    <location>
        <begin position="182"/>
        <end position="210"/>
    </location>
</feature>
<feature type="compositionally biased region" description="Polar residues" evidence="1">
    <location>
        <begin position="1"/>
        <end position="16"/>
    </location>
</feature>
<feature type="compositionally biased region" description="Acidic residues" evidence="1">
    <location>
        <begin position="103"/>
        <end position="115"/>
    </location>
</feature>
<proteinExistence type="predicted"/>
<feature type="compositionally biased region" description="Pro residues" evidence="1">
    <location>
        <begin position="37"/>
        <end position="46"/>
    </location>
</feature>
<evidence type="ECO:0000259" key="2">
    <source>
        <dbReference type="SMART" id="SM00355"/>
    </source>
</evidence>
<feature type="domain" description="C2H2-type" evidence="2">
    <location>
        <begin position="486"/>
        <end position="511"/>
    </location>
</feature>
<feature type="region of interest" description="Disordered" evidence="1">
    <location>
        <begin position="96"/>
        <end position="155"/>
    </location>
</feature>
<feature type="region of interest" description="Disordered" evidence="1">
    <location>
        <begin position="325"/>
        <end position="354"/>
    </location>
</feature>
<sequence>MNASAASHLTHDTASSDWYDDLGSNSPRLEPLRPVLQPSPSPPPPIASAKVSSPVNPGEKRTKSRFKTKPSRGDAILIGYLGGHRSTEIADLASTQVLASEPESQDDTDLVDDSDSVNSSNLSQGGMRDGQRRASGTRRMSIDQPDQQDDVGGVLSGGGFDLKSLAATALATVADVINEPVDERPIPPSANPEVMSRKAQPLSRPPAPVPFPITARRVELYREERPARSAPISFQAPVVSLPPSQFSPPALTTPPSQHASLTQFGPRSPTNSITSSTLSESLAPLKLQSPRYDTNGQTLPSIRSQLGDFNQLANNHAVETARLGSSNHMFPRSPPPNVPPLHRGPGSPPTSPVQALENFRRDVTASGHFPLGYAPPAAIAFPSPNYSGSSTATPGSDQSASTPGAVNERMGPDGQPIPGTYVCQHQGCNAPPFTTQYLLNSHMNVHSSSRPHYCPVPGCSRAEGGKGFKRKNEMIRHGLVHDSPGYVCPFCPDREHKYPRPDNLQRHVRVHHVDKDKDDPLLRDVLAQRPDGPNRGRRRRGAPG</sequence>
<feature type="region of interest" description="Disordered" evidence="1">
    <location>
        <begin position="1"/>
        <end position="71"/>
    </location>
</feature>
<evidence type="ECO:0000256" key="1">
    <source>
        <dbReference type="SAM" id="MobiDB-lite"/>
    </source>
</evidence>
<dbReference type="InterPro" id="IPR013087">
    <property type="entry name" value="Znf_C2H2_type"/>
</dbReference>
<comment type="caution">
    <text evidence="3">The sequence shown here is derived from an EMBL/GenBank/DDBJ whole genome shotgun (WGS) entry which is preliminary data.</text>
</comment>
<dbReference type="PANTHER" id="PTHR46179:SF19">
    <property type="entry name" value="C2H2 FINGER DOMAIN TRANSCRIPTION FACTOR (EUROFUNG)-RELATED"/>
    <property type="match status" value="1"/>
</dbReference>
<name>A0AAN7BWG6_9PEZI</name>
<dbReference type="PANTHER" id="PTHR46179">
    <property type="entry name" value="ZINC FINGER PROTEIN"/>
    <property type="match status" value="1"/>
</dbReference>
<keyword evidence="4" id="KW-1185">Reference proteome</keyword>
<reference evidence="3" key="2">
    <citation type="submission" date="2023-05" db="EMBL/GenBank/DDBJ databases">
        <authorList>
            <consortium name="Lawrence Berkeley National Laboratory"/>
            <person name="Steindorff A."/>
            <person name="Hensen N."/>
            <person name="Bonometti L."/>
            <person name="Westerberg I."/>
            <person name="Brannstrom I.O."/>
            <person name="Guillou S."/>
            <person name="Cros-Aarteil S."/>
            <person name="Calhoun S."/>
            <person name="Haridas S."/>
            <person name="Kuo A."/>
            <person name="Mondo S."/>
            <person name="Pangilinan J."/>
            <person name="Riley R."/>
            <person name="Labutti K."/>
            <person name="Andreopoulos B."/>
            <person name="Lipzen A."/>
            <person name="Chen C."/>
            <person name="Yanf M."/>
            <person name="Daum C."/>
            <person name="Ng V."/>
            <person name="Clum A."/>
            <person name="Ohm R."/>
            <person name="Martin F."/>
            <person name="Silar P."/>
            <person name="Natvig D."/>
            <person name="Lalanne C."/>
            <person name="Gautier V."/>
            <person name="Ament-Velasquez S.L."/>
            <person name="Kruys A."/>
            <person name="Hutchinson M.I."/>
            <person name="Powell A.J."/>
            <person name="Barry K."/>
            <person name="Miller A.N."/>
            <person name="Grigoriev I.V."/>
            <person name="Debuchy R."/>
            <person name="Gladieux P."/>
            <person name="Thoren M.H."/>
            <person name="Johannesson H."/>
        </authorList>
    </citation>
    <scope>NUCLEOTIDE SEQUENCE</scope>
    <source>
        <strain evidence="3">CBS 990.96</strain>
    </source>
</reference>
<feature type="region of interest" description="Disordered" evidence="1">
    <location>
        <begin position="385"/>
        <end position="417"/>
    </location>
</feature>
<dbReference type="GO" id="GO:0005634">
    <property type="term" value="C:nucleus"/>
    <property type="evidence" value="ECO:0007669"/>
    <property type="project" value="TreeGrafter"/>
</dbReference>
<dbReference type="InterPro" id="IPR051061">
    <property type="entry name" value="Zinc_finger_trans_reg"/>
</dbReference>
<feature type="compositionally biased region" description="Basic and acidic residues" evidence="1">
    <location>
        <begin position="507"/>
        <end position="522"/>
    </location>
</feature>
<evidence type="ECO:0000313" key="4">
    <source>
        <dbReference type="Proteomes" id="UP001301958"/>
    </source>
</evidence>
<accession>A0AAN7BWG6</accession>
<reference evidence="3" key="1">
    <citation type="journal article" date="2023" name="Mol. Phylogenet. Evol.">
        <title>Genome-scale phylogeny and comparative genomics of the fungal order Sordariales.</title>
        <authorList>
            <person name="Hensen N."/>
            <person name="Bonometti L."/>
            <person name="Westerberg I."/>
            <person name="Brannstrom I.O."/>
            <person name="Guillou S."/>
            <person name="Cros-Aarteil S."/>
            <person name="Calhoun S."/>
            <person name="Haridas S."/>
            <person name="Kuo A."/>
            <person name="Mondo S."/>
            <person name="Pangilinan J."/>
            <person name="Riley R."/>
            <person name="LaButti K."/>
            <person name="Andreopoulos B."/>
            <person name="Lipzen A."/>
            <person name="Chen C."/>
            <person name="Yan M."/>
            <person name="Daum C."/>
            <person name="Ng V."/>
            <person name="Clum A."/>
            <person name="Steindorff A."/>
            <person name="Ohm R.A."/>
            <person name="Martin F."/>
            <person name="Silar P."/>
            <person name="Natvig D.O."/>
            <person name="Lalanne C."/>
            <person name="Gautier V."/>
            <person name="Ament-Velasquez S.L."/>
            <person name="Kruys A."/>
            <person name="Hutchinson M.I."/>
            <person name="Powell A.J."/>
            <person name="Barry K."/>
            <person name="Miller A.N."/>
            <person name="Grigoriev I.V."/>
            <person name="Debuchy R."/>
            <person name="Gladieux P."/>
            <person name="Hiltunen Thoren M."/>
            <person name="Johannesson H."/>
        </authorList>
    </citation>
    <scope>NUCLEOTIDE SEQUENCE</scope>
    <source>
        <strain evidence="3">CBS 990.96</strain>
    </source>
</reference>
<dbReference type="SUPFAM" id="SSF57667">
    <property type="entry name" value="beta-beta-alpha zinc fingers"/>
    <property type="match status" value="1"/>
</dbReference>
<dbReference type="AlphaFoldDB" id="A0AAN7BWG6"/>
<organism evidence="3 4">
    <name type="scientific">Podospora fimiseda</name>
    <dbReference type="NCBI Taxonomy" id="252190"/>
    <lineage>
        <taxon>Eukaryota</taxon>
        <taxon>Fungi</taxon>
        <taxon>Dikarya</taxon>
        <taxon>Ascomycota</taxon>
        <taxon>Pezizomycotina</taxon>
        <taxon>Sordariomycetes</taxon>
        <taxon>Sordariomycetidae</taxon>
        <taxon>Sordariales</taxon>
        <taxon>Podosporaceae</taxon>
        <taxon>Podospora</taxon>
    </lineage>
</organism>
<dbReference type="SMART" id="SM00355">
    <property type="entry name" value="ZnF_C2H2"/>
    <property type="match status" value="3"/>
</dbReference>
<feature type="domain" description="C2H2-type" evidence="2">
    <location>
        <begin position="452"/>
        <end position="481"/>
    </location>
</feature>
<feature type="compositionally biased region" description="Basic residues" evidence="1">
    <location>
        <begin position="535"/>
        <end position="544"/>
    </location>
</feature>